<dbReference type="Proteomes" id="UP000182829">
    <property type="component" value="Unassembled WGS sequence"/>
</dbReference>
<gene>
    <name evidence="2" type="ORF">SAMN05443661_12044</name>
</gene>
<dbReference type="InterPro" id="IPR015943">
    <property type="entry name" value="WD40/YVTN_repeat-like_dom_sf"/>
</dbReference>
<reference evidence="2 3" key="1">
    <citation type="submission" date="2016-10" db="EMBL/GenBank/DDBJ databases">
        <authorList>
            <person name="de Groot N.N."/>
        </authorList>
    </citation>
    <scope>NUCLEOTIDE SEQUENCE [LARGE SCALE GENOMIC DNA]</scope>
    <source>
        <strain evidence="2 3">SP2</strain>
    </source>
</reference>
<feature type="domain" description="Pyrrolo-quinoline quinone repeat" evidence="1">
    <location>
        <begin position="171"/>
        <end position="242"/>
    </location>
</feature>
<name>A0A1I3Q3Q4_9EURY</name>
<dbReference type="AlphaFoldDB" id="A0A1I3Q3Q4"/>
<evidence type="ECO:0000259" key="1">
    <source>
        <dbReference type="Pfam" id="PF13360"/>
    </source>
</evidence>
<protein>
    <submittedName>
        <fullName evidence="2">Outer membrane protein assembly factor BamB, contains PQQ-like beta-propeller repeat</fullName>
    </submittedName>
</protein>
<dbReference type="SUPFAM" id="SSF50998">
    <property type="entry name" value="Quinoprotein alcohol dehydrogenase-like"/>
    <property type="match status" value="1"/>
</dbReference>
<dbReference type="OrthoDB" id="169171at2157"/>
<organism evidence="2 3">
    <name type="scientific">Natronobacterium gregoryi</name>
    <dbReference type="NCBI Taxonomy" id="44930"/>
    <lineage>
        <taxon>Archaea</taxon>
        <taxon>Methanobacteriati</taxon>
        <taxon>Methanobacteriota</taxon>
        <taxon>Stenosarchaea group</taxon>
        <taxon>Halobacteria</taxon>
        <taxon>Halobacteriales</taxon>
        <taxon>Natrialbaceae</taxon>
        <taxon>Natronobacterium</taxon>
    </lineage>
</organism>
<sequence>MLTATGTLGVAALSGCLGSRTADAGETAAYDWSTGGADARNSRAIPDGVAPRDDPTLEWALEFDAYPVLAEPIVADEVVLLTTGRDVVAVDRETRERLWSVESENGDRGVTYTSASTVVEGVAYVTDHGTLIAVDVESGKREWKYEFDYPFVDHAPTYLDRTEHLYAAAGEYVRSFDPETGEVVWERQLQGIAHGSIVFNETSLFPLVVATQSGELYALDTSGRVRWRRQLPDWIRSTPTVVTSGDRLGGSGIVVGCRDGYVYCLDDTGRREWRASTGTSPDGASAVAHDRVFVRDNETLYAFDADDGDESWRVDVGEGTRNPPIVVGDTVYVGGDRLYAIDVDGGIGVREHRVRERRFASDVDGTVTFVSAADGQLFVVVDLEDGEFELHVLS</sequence>
<evidence type="ECO:0000313" key="2">
    <source>
        <dbReference type="EMBL" id="SFJ28854.1"/>
    </source>
</evidence>
<dbReference type="OMA" id="WTSEAFT"/>
<dbReference type="Pfam" id="PF13360">
    <property type="entry name" value="PQQ_2"/>
    <property type="match status" value="3"/>
</dbReference>
<dbReference type="Gene3D" id="2.40.10.480">
    <property type="match status" value="2"/>
</dbReference>
<proteinExistence type="predicted"/>
<dbReference type="InterPro" id="IPR011047">
    <property type="entry name" value="Quinoprotein_ADH-like_sf"/>
</dbReference>
<feature type="domain" description="Pyrrolo-quinoline quinone repeat" evidence="1">
    <location>
        <begin position="258"/>
        <end position="380"/>
    </location>
</feature>
<dbReference type="InterPro" id="IPR002372">
    <property type="entry name" value="PQQ_rpt_dom"/>
</dbReference>
<dbReference type="EMBL" id="FORO01000020">
    <property type="protein sequence ID" value="SFJ28854.1"/>
    <property type="molecule type" value="Genomic_DNA"/>
</dbReference>
<dbReference type="RefSeq" id="WP_005581665.1">
    <property type="nucleotide sequence ID" value="NZ_FORO01000020.1"/>
</dbReference>
<dbReference type="PANTHER" id="PTHR34512">
    <property type="entry name" value="CELL SURFACE PROTEIN"/>
    <property type="match status" value="1"/>
</dbReference>
<evidence type="ECO:0000313" key="3">
    <source>
        <dbReference type="Proteomes" id="UP000182829"/>
    </source>
</evidence>
<feature type="domain" description="Pyrrolo-quinoline quinone repeat" evidence="1">
    <location>
        <begin position="57"/>
        <end position="148"/>
    </location>
</feature>
<dbReference type="Gene3D" id="2.130.10.10">
    <property type="entry name" value="YVTN repeat-like/Quinoprotein amine dehydrogenase"/>
    <property type="match status" value="1"/>
</dbReference>
<dbReference type="PANTHER" id="PTHR34512:SF30">
    <property type="entry name" value="OUTER MEMBRANE PROTEIN ASSEMBLY FACTOR BAMB"/>
    <property type="match status" value="1"/>
</dbReference>
<dbReference type="InterPro" id="IPR018391">
    <property type="entry name" value="PQQ_b-propeller_rpt"/>
</dbReference>
<dbReference type="SMART" id="SM00564">
    <property type="entry name" value="PQQ"/>
    <property type="match status" value="7"/>
</dbReference>
<accession>A0A1I3Q3Q4</accession>